<evidence type="ECO:0000313" key="4">
    <source>
        <dbReference type="Proteomes" id="UP000887575"/>
    </source>
</evidence>
<feature type="region of interest" description="Disordered" evidence="2">
    <location>
        <begin position="63"/>
        <end position="140"/>
    </location>
</feature>
<keyword evidence="4" id="KW-1185">Reference proteome</keyword>
<accession>A0AAF3FFZ0</accession>
<dbReference type="InterPro" id="IPR046347">
    <property type="entry name" value="bZIP_sf"/>
</dbReference>
<protein>
    <submittedName>
        <fullName evidence="5">BZIP domain-containing protein</fullName>
    </submittedName>
</protein>
<proteinExistence type="predicted"/>
<evidence type="ECO:0000256" key="1">
    <source>
        <dbReference type="SAM" id="Coils"/>
    </source>
</evidence>
<sequence length="263" mass="29704">MMDEVAKREVIMECQDEEASLPSHPKFRHKQFFRSRTTSTPAALGYAQDNALESPLFISLARSDSDSNNVTPSETSSSSHSSLSPTSSQEFPARKRVSVSDEDGGSRSSGSGEEKNGDSQGMNDLMEGNAKKRRPYNPLPCAIKETPIYQDYRRRNADAVARCREKKKLEEQQKVQELDTLRRANKEQNFEIEKLKVHNRALEHQVSLYREQISLLTRQHTNNSPKIVLPVAYTGMLKMEPSPKPSPNPINKPESTPTIMEEK</sequence>
<dbReference type="Gene3D" id="1.20.5.170">
    <property type="match status" value="1"/>
</dbReference>
<dbReference type="Proteomes" id="UP000887575">
    <property type="component" value="Unassembled WGS sequence"/>
</dbReference>
<dbReference type="AlphaFoldDB" id="A0AAF3FFZ0"/>
<feature type="region of interest" description="Disordered" evidence="2">
    <location>
        <begin position="238"/>
        <end position="263"/>
    </location>
</feature>
<feature type="compositionally biased region" description="Low complexity" evidence="2">
    <location>
        <begin position="71"/>
        <end position="88"/>
    </location>
</feature>
<name>A0AAF3FFZ0_9BILA</name>
<feature type="coiled-coil region" evidence="1">
    <location>
        <begin position="167"/>
        <end position="219"/>
    </location>
</feature>
<evidence type="ECO:0000313" key="5">
    <source>
        <dbReference type="WBParaSite" id="MBELARI_LOCUS5956"/>
    </source>
</evidence>
<evidence type="ECO:0000259" key="3">
    <source>
        <dbReference type="Pfam" id="PF07716"/>
    </source>
</evidence>
<feature type="domain" description="BZIP" evidence="3">
    <location>
        <begin position="149"/>
        <end position="196"/>
    </location>
</feature>
<dbReference type="GO" id="GO:0003700">
    <property type="term" value="F:DNA-binding transcription factor activity"/>
    <property type="evidence" value="ECO:0007669"/>
    <property type="project" value="InterPro"/>
</dbReference>
<evidence type="ECO:0000256" key="2">
    <source>
        <dbReference type="SAM" id="MobiDB-lite"/>
    </source>
</evidence>
<reference evidence="5" key="1">
    <citation type="submission" date="2024-02" db="UniProtKB">
        <authorList>
            <consortium name="WormBaseParasite"/>
        </authorList>
    </citation>
    <scope>IDENTIFICATION</scope>
</reference>
<organism evidence="4 5">
    <name type="scientific">Mesorhabditis belari</name>
    <dbReference type="NCBI Taxonomy" id="2138241"/>
    <lineage>
        <taxon>Eukaryota</taxon>
        <taxon>Metazoa</taxon>
        <taxon>Ecdysozoa</taxon>
        <taxon>Nematoda</taxon>
        <taxon>Chromadorea</taxon>
        <taxon>Rhabditida</taxon>
        <taxon>Rhabditina</taxon>
        <taxon>Rhabditomorpha</taxon>
        <taxon>Rhabditoidea</taxon>
        <taxon>Rhabditidae</taxon>
        <taxon>Mesorhabditinae</taxon>
        <taxon>Mesorhabditis</taxon>
    </lineage>
</organism>
<dbReference type="InterPro" id="IPR004827">
    <property type="entry name" value="bZIP"/>
</dbReference>
<feature type="region of interest" description="Disordered" evidence="2">
    <location>
        <begin position="16"/>
        <end position="39"/>
    </location>
</feature>
<dbReference type="WBParaSite" id="MBELARI_LOCUS5956">
    <property type="protein sequence ID" value="MBELARI_LOCUS5956"/>
    <property type="gene ID" value="MBELARI_LOCUS5956"/>
</dbReference>
<dbReference type="SUPFAM" id="SSF57959">
    <property type="entry name" value="Leucine zipper domain"/>
    <property type="match status" value="1"/>
</dbReference>
<dbReference type="Pfam" id="PF07716">
    <property type="entry name" value="bZIP_2"/>
    <property type="match status" value="1"/>
</dbReference>
<keyword evidence="1" id="KW-0175">Coiled coil</keyword>